<organism evidence="7 8">
    <name type="scientific">Microtetraspora glauca</name>
    <dbReference type="NCBI Taxonomy" id="1996"/>
    <lineage>
        <taxon>Bacteria</taxon>
        <taxon>Bacillati</taxon>
        <taxon>Actinomycetota</taxon>
        <taxon>Actinomycetes</taxon>
        <taxon>Streptosporangiales</taxon>
        <taxon>Streptosporangiaceae</taxon>
        <taxon>Microtetraspora</taxon>
    </lineage>
</organism>
<dbReference type="InterPro" id="IPR036890">
    <property type="entry name" value="HATPase_C_sf"/>
</dbReference>
<evidence type="ECO:0000313" key="7">
    <source>
        <dbReference type="EMBL" id="MEV0970528.1"/>
    </source>
</evidence>
<keyword evidence="1" id="KW-0808">Transferase</keyword>
<feature type="region of interest" description="Disordered" evidence="4">
    <location>
        <begin position="373"/>
        <end position="397"/>
    </location>
</feature>
<evidence type="ECO:0000313" key="8">
    <source>
        <dbReference type="Proteomes" id="UP001551675"/>
    </source>
</evidence>
<evidence type="ECO:0000256" key="5">
    <source>
        <dbReference type="SAM" id="Phobius"/>
    </source>
</evidence>
<sequence>MTGRLDGVFTFGVEKGRGSRLRRLMGVSFGFVYLVYPVSDIVTGKVGGAGAAWQLAALAAFVTTYVAAVLSPGDYGDRGRWTVPLMAVTTAMAIVFPLLFGGGWTALPIYVTVMLSMALPLRPALVAMAVMALVVLVDSRLAGAEAETIVLLLVQVWTLGILFASVRNTRMLVLRLEDAQREVARLAAGEERLRIARDLHDLLGHSLSLIVLKSELAGRLAEQGSDRTAREIADIESVARQALVEVREAVTGYRRRGFSEELDGARAALTAAGLRVAVRISGTPLPDGLDGLFGWAVREAATNVVRHARATRCEIGVAHDGSGAVLEVGDDGDAGPYEPGSGLRGLAERVRAEGGVMEAGPVPSGFRLRITVPGPAAGPATADPGAPGGRDSGVPAV</sequence>
<feature type="transmembrane region" description="Helical" evidence="5">
    <location>
        <begin position="119"/>
        <end position="137"/>
    </location>
</feature>
<dbReference type="GO" id="GO:0016301">
    <property type="term" value="F:kinase activity"/>
    <property type="evidence" value="ECO:0007669"/>
    <property type="project" value="UniProtKB-KW"/>
</dbReference>
<dbReference type="InterPro" id="IPR050482">
    <property type="entry name" value="Sensor_HK_TwoCompSys"/>
</dbReference>
<feature type="transmembrane region" description="Helical" evidence="5">
    <location>
        <begin position="149"/>
        <end position="166"/>
    </location>
</feature>
<comment type="caution">
    <text evidence="7">The sequence shown here is derived from an EMBL/GenBank/DDBJ whole genome shotgun (WGS) entry which is preliminary data.</text>
</comment>
<name>A0ABV3GFV8_MICGL</name>
<keyword evidence="3" id="KW-0902">Two-component regulatory system</keyword>
<dbReference type="PANTHER" id="PTHR24421">
    <property type="entry name" value="NITRATE/NITRITE SENSOR PROTEIN NARX-RELATED"/>
    <property type="match status" value="1"/>
</dbReference>
<dbReference type="PANTHER" id="PTHR24421:SF63">
    <property type="entry name" value="SENSOR HISTIDINE KINASE DESK"/>
    <property type="match status" value="1"/>
</dbReference>
<feature type="transmembrane region" description="Helical" evidence="5">
    <location>
        <begin position="83"/>
        <end position="107"/>
    </location>
</feature>
<dbReference type="SUPFAM" id="SSF55874">
    <property type="entry name" value="ATPase domain of HSP90 chaperone/DNA topoisomerase II/histidine kinase"/>
    <property type="match status" value="1"/>
</dbReference>
<keyword evidence="8" id="KW-1185">Reference proteome</keyword>
<dbReference type="Gene3D" id="3.30.565.10">
    <property type="entry name" value="Histidine kinase-like ATPase, C-terminal domain"/>
    <property type="match status" value="1"/>
</dbReference>
<keyword evidence="5" id="KW-0812">Transmembrane</keyword>
<gene>
    <name evidence="7" type="ORF">AB0I59_17985</name>
</gene>
<dbReference type="Proteomes" id="UP001551675">
    <property type="component" value="Unassembled WGS sequence"/>
</dbReference>
<feature type="domain" description="Signal transduction histidine kinase subgroup 3 dimerisation and phosphoacceptor" evidence="6">
    <location>
        <begin position="191"/>
        <end position="255"/>
    </location>
</feature>
<evidence type="ECO:0000256" key="4">
    <source>
        <dbReference type="SAM" id="MobiDB-lite"/>
    </source>
</evidence>
<feature type="transmembrane region" description="Helical" evidence="5">
    <location>
        <begin position="51"/>
        <end position="71"/>
    </location>
</feature>
<dbReference type="Pfam" id="PF07730">
    <property type="entry name" value="HisKA_3"/>
    <property type="match status" value="1"/>
</dbReference>
<accession>A0ABV3GFV8</accession>
<protein>
    <submittedName>
        <fullName evidence="7">Sensor histidine kinase</fullName>
    </submittedName>
</protein>
<proteinExistence type="predicted"/>
<keyword evidence="5" id="KW-1133">Transmembrane helix</keyword>
<evidence type="ECO:0000259" key="6">
    <source>
        <dbReference type="Pfam" id="PF07730"/>
    </source>
</evidence>
<keyword evidence="2 7" id="KW-0418">Kinase</keyword>
<reference evidence="7 8" key="1">
    <citation type="submission" date="2024-06" db="EMBL/GenBank/DDBJ databases">
        <title>The Natural Products Discovery Center: Release of the First 8490 Sequenced Strains for Exploring Actinobacteria Biosynthetic Diversity.</title>
        <authorList>
            <person name="Kalkreuter E."/>
            <person name="Kautsar S.A."/>
            <person name="Yang D."/>
            <person name="Bader C.D."/>
            <person name="Teijaro C.N."/>
            <person name="Fluegel L."/>
            <person name="Davis C.M."/>
            <person name="Simpson J.R."/>
            <person name="Lauterbach L."/>
            <person name="Steele A.D."/>
            <person name="Gui C."/>
            <person name="Meng S."/>
            <person name="Li G."/>
            <person name="Viehrig K."/>
            <person name="Ye F."/>
            <person name="Su P."/>
            <person name="Kiefer A.F."/>
            <person name="Nichols A."/>
            <person name="Cepeda A.J."/>
            <person name="Yan W."/>
            <person name="Fan B."/>
            <person name="Jiang Y."/>
            <person name="Adhikari A."/>
            <person name="Zheng C.-J."/>
            <person name="Schuster L."/>
            <person name="Cowan T.M."/>
            <person name="Smanski M.J."/>
            <person name="Chevrette M.G."/>
            <person name="De Carvalho L.P.S."/>
            <person name="Shen B."/>
        </authorList>
    </citation>
    <scope>NUCLEOTIDE SEQUENCE [LARGE SCALE GENOMIC DNA]</scope>
    <source>
        <strain evidence="7 8">NPDC050100</strain>
    </source>
</reference>
<feature type="transmembrane region" description="Helical" evidence="5">
    <location>
        <begin position="21"/>
        <end position="39"/>
    </location>
</feature>
<feature type="compositionally biased region" description="Low complexity" evidence="4">
    <location>
        <begin position="373"/>
        <end position="385"/>
    </location>
</feature>
<dbReference type="InterPro" id="IPR011712">
    <property type="entry name" value="Sig_transdc_His_kin_sub3_dim/P"/>
</dbReference>
<evidence type="ECO:0000256" key="3">
    <source>
        <dbReference type="ARBA" id="ARBA00023012"/>
    </source>
</evidence>
<dbReference type="EMBL" id="JBFALK010000009">
    <property type="protein sequence ID" value="MEV0970528.1"/>
    <property type="molecule type" value="Genomic_DNA"/>
</dbReference>
<dbReference type="CDD" id="cd16917">
    <property type="entry name" value="HATPase_UhpB-NarQ-NarX-like"/>
    <property type="match status" value="1"/>
</dbReference>
<evidence type="ECO:0000256" key="1">
    <source>
        <dbReference type="ARBA" id="ARBA00022679"/>
    </source>
</evidence>
<dbReference type="RefSeq" id="WP_358134004.1">
    <property type="nucleotide sequence ID" value="NZ_JBFALK010000009.1"/>
</dbReference>
<keyword evidence="5" id="KW-0472">Membrane</keyword>
<evidence type="ECO:0000256" key="2">
    <source>
        <dbReference type="ARBA" id="ARBA00022777"/>
    </source>
</evidence>
<dbReference type="Gene3D" id="1.20.5.1930">
    <property type="match status" value="1"/>
</dbReference>